<evidence type="ECO:0000313" key="4">
    <source>
        <dbReference type="Proteomes" id="UP001301728"/>
    </source>
</evidence>
<proteinExistence type="predicted"/>
<keyword evidence="1" id="KW-1133">Transmembrane helix</keyword>
<dbReference type="InterPro" id="IPR032176">
    <property type="entry name" value="DUF5009"/>
</dbReference>
<dbReference type="PANTHER" id="PTHR31061:SF24">
    <property type="entry name" value="LD22376P"/>
    <property type="match status" value="1"/>
</dbReference>
<feature type="transmembrane region" description="Helical" evidence="1">
    <location>
        <begin position="188"/>
        <end position="206"/>
    </location>
</feature>
<dbReference type="Pfam" id="PF16401">
    <property type="entry name" value="DUF5009"/>
    <property type="match status" value="1"/>
</dbReference>
<dbReference type="EMBL" id="JAYGHT010000052">
    <property type="protein sequence ID" value="MEA5519642.1"/>
    <property type="molecule type" value="Genomic_DNA"/>
</dbReference>
<comment type="caution">
    <text evidence="3">The sequence shown here is derived from an EMBL/GenBank/DDBJ whole genome shotgun (WGS) entry which is preliminary data.</text>
</comment>
<accession>A0ABU5TY76</accession>
<feature type="domain" description="DUF5009" evidence="2">
    <location>
        <begin position="16"/>
        <end position="268"/>
    </location>
</feature>
<evidence type="ECO:0000313" key="3">
    <source>
        <dbReference type="EMBL" id="MEA5519642.1"/>
    </source>
</evidence>
<protein>
    <submittedName>
        <fullName evidence="3">DUF5009 domain-containing protein</fullName>
    </submittedName>
</protein>
<feature type="transmembrane region" description="Helical" evidence="1">
    <location>
        <begin position="98"/>
        <end position="116"/>
    </location>
</feature>
<feature type="transmembrane region" description="Helical" evidence="1">
    <location>
        <begin position="370"/>
        <end position="389"/>
    </location>
</feature>
<feature type="transmembrane region" description="Helical" evidence="1">
    <location>
        <begin position="153"/>
        <end position="176"/>
    </location>
</feature>
<dbReference type="Proteomes" id="UP001301728">
    <property type="component" value="Unassembled WGS sequence"/>
</dbReference>
<feature type="transmembrane region" description="Helical" evidence="1">
    <location>
        <begin position="128"/>
        <end position="146"/>
    </location>
</feature>
<keyword evidence="1" id="KW-0812">Transmembrane</keyword>
<reference evidence="3 4" key="1">
    <citation type="submission" date="2023-12" db="EMBL/GenBank/DDBJ databases">
        <title>Baltic Sea Cyanobacteria.</title>
        <authorList>
            <person name="Delbaje E."/>
            <person name="Fewer D.P."/>
            <person name="Shishido T.K."/>
        </authorList>
    </citation>
    <scope>NUCLEOTIDE SEQUENCE [LARGE SCALE GENOMIC DNA]</scope>
    <source>
        <strain evidence="3 4">CCNP 1315</strain>
    </source>
</reference>
<keyword evidence="1" id="KW-0472">Membrane</keyword>
<feature type="transmembrane region" description="Helical" evidence="1">
    <location>
        <begin position="285"/>
        <end position="302"/>
    </location>
</feature>
<keyword evidence="4" id="KW-1185">Reference proteome</keyword>
<dbReference type="PANTHER" id="PTHR31061">
    <property type="entry name" value="LD22376P"/>
    <property type="match status" value="1"/>
</dbReference>
<gene>
    <name evidence="3" type="ORF">VB854_11885</name>
</gene>
<organism evidence="3 4">
    <name type="scientific">Limnoraphis robusta CCNP1315</name>
    <dbReference type="NCBI Taxonomy" id="3110306"/>
    <lineage>
        <taxon>Bacteria</taxon>
        <taxon>Bacillati</taxon>
        <taxon>Cyanobacteriota</taxon>
        <taxon>Cyanophyceae</taxon>
        <taxon>Oscillatoriophycideae</taxon>
        <taxon>Oscillatoriales</taxon>
        <taxon>Sirenicapillariaceae</taxon>
        <taxon>Limnoraphis</taxon>
    </lineage>
</organism>
<feature type="transmembrane region" description="Helical" evidence="1">
    <location>
        <begin position="20"/>
        <end position="39"/>
    </location>
</feature>
<evidence type="ECO:0000259" key="2">
    <source>
        <dbReference type="Pfam" id="PF16401"/>
    </source>
</evidence>
<name>A0ABU5TY76_9CYAN</name>
<evidence type="ECO:0000256" key="1">
    <source>
        <dbReference type="SAM" id="Phobius"/>
    </source>
</evidence>
<feature type="transmembrane region" description="Helical" evidence="1">
    <location>
        <begin position="339"/>
        <end position="358"/>
    </location>
</feature>
<feature type="transmembrane region" description="Helical" evidence="1">
    <location>
        <begin position="308"/>
        <end position="327"/>
    </location>
</feature>
<feature type="transmembrane region" description="Helical" evidence="1">
    <location>
        <begin position="439"/>
        <end position="459"/>
    </location>
</feature>
<feature type="transmembrane region" description="Helical" evidence="1">
    <location>
        <begin position="251"/>
        <end position="269"/>
    </location>
</feature>
<feature type="transmembrane region" description="Helical" evidence="1">
    <location>
        <begin position="59"/>
        <end position="84"/>
    </location>
</feature>
<sequence length="468" mass="53029">MTQIQTNSTETNRIFGLDALRGLAILLMVLSGVIAHGILPDWMYHAQLPPPTHKFNPDLPGLTWVDLVFPLFLFCMGAAFPLALKRYVENPLGGVKRILLRFFYLSAFAILLQHVRPGHLGSLSDSMTWVWALVGFGFLFLMYTKWPKSFSKLIGQILTGLGWIGMIAFVSLYTYPKTEGFDLYRSDIILIVLSNMALFGGLFWLFTAKKPSLRYGILIIYAALRLSSTNVGWIQDVWSYSPLPWLMKWDYLKYLVIVIPGMFAGEYVMQEMKSIDPKLSDKKSSFIALQIVILILNITLFVGLQSRYVFFTTLIAGISCFVILHLSKKTWSISSSIHTLIQVSCFWLMLGLLLEPYAGGMKKDPSSFTYWMVTAGMSGLLLSTFVYLFDVLKLKRAQWLIQNGQNPMIAYVAFANIIWPILALSGLEVYINSMTHTPILGFLRGVLYTSLVALITKLFTTQKIFWKT</sequence>
<feature type="transmembrane region" description="Helical" evidence="1">
    <location>
        <begin position="409"/>
        <end position="427"/>
    </location>
</feature>
<feature type="transmembrane region" description="Helical" evidence="1">
    <location>
        <begin position="213"/>
        <end position="231"/>
    </location>
</feature>
<dbReference type="RefSeq" id="WP_323306846.1">
    <property type="nucleotide sequence ID" value="NZ_JAYGHT010000052.1"/>
</dbReference>